<evidence type="ECO:0000313" key="12">
    <source>
        <dbReference type="EMBL" id="BBH95289.1"/>
    </source>
</evidence>
<evidence type="ECO:0000256" key="2">
    <source>
        <dbReference type="ARBA" id="ARBA00005487"/>
    </source>
</evidence>
<evidence type="ECO:0000256" key="11">
    <source>
        <dbReference type="PIRSR" id="PIRSR015852-1"/>
    </source>
</evidence>
<keyword evidence="9" id="KW-0046">Antibiotic resistance</keyword>
<protein>
    <recommendedName>
        <fullName evidence="4">16S rRNA (guanine(1405)-N(7))-methyltransferase</fullName>
        <ecNumber evidence="3">2.1.1.179</ecNumber>
    </recommendedName>
    <alternativeName>
        <fullName evidence="10">16S rRNA m7G1405 methyltransferase</fullName>
    </alternativeName>
</protein>
<comment type="catalytic activity">
    <reaction evidence="1">
        <text>guanosine(1405) in 16S rRNA + S-adenosyl-L-methionine = N(7)-methylguanosine(1405) in 16S rRNA + S-adenosyl-L-homocysteine</text>
        <dbReference type="Rhea" id="RHEA:42772"/>
        <dbReference type="Rhea" id="RHEA-COMP:10225"/>
        <dbReference type="Rhea" id="RHEA-COMP:10226"/>
        <dbReference type="ChEBI" id="CHEBI:57856"/>
        <dbReference type="ChEBI" id="CHEBI:59789"/>
        <dbReference type="ChEBI" id="CHEBI:74269"/>
        <dbReference type="ChEBI" id="CHEBI:74480"/>
        <dbReference type="EC" id="2.1.1.179"/>
    </reaction>
</comment>
<evidence type="ECO:0000256" key="6">
    <source>
        <dbReference type="ARBA" id="ARBA00022603"/>
    </source>
</evidence>
<organism evidence="12">
    <name type="scientific">Thermogemmatispora argillosa</name>
    <dbReference type="NCBI Taxonomy" id="2045280"/>
    <lineage>
        <taxon>Bacteria</taxon>
        <taxon>Bacillati</taxon>
        <taxon>Chloroflexota</taxon>
        <taxon>Ktedonobacteria</taxon>
        <taxon>Thermogemmatisporales</taxon>
        <taxon>Thermogemmatisporaceae</taxon>
        <taxon>Thermogemmatispora</taxon>
    </lineage>
</organism>
<evidence type="ECO:0000256" key="3">
    <source>
        <dbReference type="ARBA" id="ARBA00012300"/>
    </source>
</evidence>
<gene>
    <name evidence="12" type="ORF">KTA_34880</name>
</gene>
<dbReference type="AlphaFoldDB" id="A0A455T6L7"/>
<dbReference type="GO" id="GO:0046677">
    <property type="term" value="P:response to antibiotic"/>
    <property type="evidence" value="ECO:0007669"/>
    <property type="project" value="UniProtKB-KW"/>
</dbReference>
<dbReference type="SUPFAM" id="SSF53335">
    <property type="entry name" value="S-adenosyl-L-methionine-dependent methyltransferases"/>
    <property type="match status" value="1"/>
</dbReference>
<feature type="binding site" evidence="11">
    <location>
        <begin position="191"/>
        <end position="192"/>
    </location>
    <ligand>
        <name>S-adenosyl-L-methionine</name>
        <dbReference type="ChEBI" id="CHEBI:59789"/>
    </ligand>
</feature>
<feature type="binding site" evidence="11">
    <location>
        <begin position="107"/>
        <end position="113"/>
    </location>
    <ligand>
        <name>S-adenosyl-L-methionine</name>
        <dbReference type="ChEBI" id="CHEBI:59789"/>
    </ligand>
</feature>
<feature type="binding site" evidence="11">
    <location>
        <position position="165"/>
    </location>
    <ligand>
        <name>S-adenosyl-L-methionine</name>
        <dbReference type="ChEBI" id="CHEBI:59789"/>
    </ligand>
</feature>
<reference evidence="12" key="1">
    <citation type="submission" date="2018-12" db="EMBL/GenBank/DDBJ databases">
        <title>Novel natural products biosynthetic potential of the class Ktedonobacteria.</title>
        <authorList>
            <person name="Zheng Y."/>
            <person name="Saitou A."/>
            <person name="Wang C.M."/>
            <person name="Toyoda A."/>
            <person name="Minakuchi Y."/>
            <person name="Sekiguchi Y."/>
            <person name="Ueda K."/>
            <person name="Takano H."/>
            <person name="Sakai Y."/>
            <person name="Yokota A."/>
            <person name="Yabe S."/>
        </authorList>
    </citation>
    <scope>NUCLEOTIDE SEQUENCE</scope>
    <source>
        <strain evidence="12">A3-2</strain>
    </source>
</reference>
<evidence type="ECO:0000256" key="1">
    <source>
        <dbReference type="ARBA" id="ARBA00001643"/>
    </source>
</evidence>
<keyword evidence="6 12" id="KW-0489">Methyltransferase</keyword>
<dbReference type="InterPro" id="IPR025981">
    <property type="entry name" value="rRNA_MeTrfase"/>
</dbReference>
<dbReference type="InterPro" id="IPR029063">
    <property type="entry name" value="SAM-dependent_MTases_sf"/>
</dbReference>
<dbReference type="Gene3D" id="3.40.50.150">
    <property type="entry name" value="Vaccinia Virus protein VP39"/>
    <property type="match status" value="1"/>
</dbReference>
<keyword evidence="7 12" id="KW-0808">Transferase</keyword>
<accession>A0A455T6L7</accession>
<evidence type="ECO:0000256" key="9">
    <source>
        <dbReference type="ARBA" id="ARBA00023251"/>
    </source>
</evidence>
<dbReference type="Gene3D" id="1.10.8.10">
    <property type="entry name" value="DNA helicase RuvA subunit, C-terminal domain"/>
    <property type="match status" value="1"/>
</dbReference>
<keyword evidence="8 11" id="KW-0949">S-adenosyl-L-methionine</keyword>
<evidence type="ECO:0000256" key="10">
    <source>
        <dbReference type="ARBA" id="ARBA00033062"/>
    </source>
</evidence>
<sequence>MVSKWQSSESSESSKQLRQLVEAVRASRKYRFLYGGTIAYVGARELARRANLEEAIKATKRRLHQIAGMYLAGEAPYARWLEELRLARESNDQEQLRAACRRVMSWHTSTRERLAVLPTFYERLLADLPSVRRVLDVACGFHPLALPWMPFFRSGGSTCYYYACDIYEDLASFLQEVLKVLGVPGEATVCDIVQTPPDLAVDLAFVLKVLPCLEHIEPEAGLRLLQAIQARYLLVSFPGQSLGGGKRGMATYYEARFRSLVADCGWRLERFAFPGELVFRIEKE</sequence>
<evidence type="ECO:0000256" key="5">
    <source>
        <dbReference type="ARBA" id="ARBA00022552"/>
    </source>
</evidence>
<dbReference type="Pfam" id="PF07091">
    <property type="entry name" value="FmrO"/>
    <property type="match status" value="1"/>
</dbReference>
<name>A0A455T6L7_9CHLR</name>
<feature type="binding site" evidence="11">
    <location>
        <position position="138"/>
    </location>
    <ligand>
        <name>S-adenosyl-L-methionine</name>
        <dbReference type="ChEBI" id="CHEBI:59789"/>
    </ligand>
</feature>
<dbReference type="InterPro" id="IPR010769">
    <property type="entry name" value="rRNA_MeTrfase_GmN_bac"/>
</dbReference>
<dbReference type="GO" id="GO:0008649">
    <property type="term" value="F:rRNA methyltransferase activity"/>
    <property type="evidence" value="ECO:0007669"/>
    <property type="project" value="InterPro"/>
</dbReference>
<proteinExistence type="inferred from homology"/>
<feature type="binding site" evidence="11">
    <location>
        <position position="207"/>
    </location>
    <ligand>
        <name>S-adenosyl-L-methionine</name>
        <dbReference type="ChEBI" id="CHEBI:59789"/>
    </ligand>
</feature>
<evidence type="ECO:0000256" key="7">
    <source>
        <dbReference type="ARBA" id="ARBA00022679"/>
    </source>
</evidence>
<comment type="similarity">
    <text evidence="2">Belongs to the methyltransferase superfamily. Aminoglycoside resistance family.</text>
</comment>
<dbReference type="PIRSF" id="PIRSF015852">
    <property type="entry name" value="RRNA_mtase_Grm"/>
    <property type="match status" value="1"/>
</dbReference>
<dbReference type="EC" id="2.1.1.179" evidence="3"/>
<evidence type="ECO:0000256" key="8">
    <source>
        <dbReference type="ARBA" id="ARBA00022691"/>
    </source>
</evidence>
<dbReference type="EMBL" id="AP019377">
    <property type="protein sequence ID" value="BBH95289.1"/>
    <property type="molecule type" value="Genomic_DNA"/>
</dbReference>
<keyword evidence="5" id="KW-0698">rRNA processing</keyword>
<evidence type="ECO:0000256" key="4">
    <source>
        <dbReference type="ARBA" id="ARBA00015154"/>
    </source>
</evidence>